<feature type="transmembrane region" description="Helical" evidence="1">
    <location>
        <begin position="33"/>
        <end position="58"/>
    </location>
</feature>
<keyword evidence="1" id="KW-0472">Membrane</keyword>
<name>A0ABQ9G7B3_9NEOP</name>
<evidence type="ECO:0000313" key="2">
    <source>
        <dbReference type="EMBL" id="KAJ8868327.1"/>
    </source>
</evidence>
<dbReference type="Proteomes" id="UP001159363">
    <property type="component" value="Chromosome 13"/>
</dbReference>
<keyword evidence="1" id="KW-1133">Transmembrane helix</keyword>
<evidence type="ECO:0000313" key="3">
    <source>
        <dbReference type="Proteomes" id="UP001159363"/>
    </source>
</evidence>
<reference evidence="2 3" key="1">
    <citation type="submission" date="2023-02" db="EMBL/GenBank/DDBJ databases">
        <title>LHISI_Scaffold_Assembly.</title>
        <authorList>
            <person name="Stuart O.P."/>
            <person name="Cleave R."/>
            <person name="Magrath M.J.L."/>
            <person name="Mikheyev A.S."/>
        </authorList>
    </citation>
    <scope>NUCLEOTIDE SEQUENCE [LARGE SCALE GENOMIC DNA]</scope>
    <source>
        <strain evidence="2">Daus_M_001</strain>
        <tissue evidence="2">Leg muscle</tissue>
    </source>
</reference>
<organism evidence="2 3">
    <name type="scientific">Dryococelus australis</name>
    <dbReference type="NCBI Taxonomy" id="614101"/>
    <lineage>
        <taxon>Eukaryota</taxon>
        <taxon>Metazoa</taxon>
        <taxon>Ecdysozoa</taxon>
        <taxon>Arthropoda</taxon>
        <taxon>Hexapoda</taxon>
        <taxon>Insecta</taxon>
        <taxon>Pterygota</taxon>
        <taxon>Neoptera</taxon>
        <taxon>Polyneoptera</taxon>
        <taxon>Phasmatodea</taxon>
        <taxon>Verophasmatodea</taxon>
        <taxon>Anareolatae</taxon>
        <taxon>Phasmatidae</taxon>
        <taxon>Eurycanthinae</taxon>
        <taxon>Dryococelus</taxon>
    </lineage>
</organism>
<accession>A0ABQ9G7B3</accession>
<keyword evidence="3" id="KW-1185">Reference proteome</keyword>
<evidence type="ECO:0000256" key="1">
    <source>
        <dbReference type="SAM" id="Phobius"/>
    </source>
</evidence>
<keyword evidence="1" id="KW-0812">Transmembrane</keyword>
<gene>
    <name evidence="2" type="ORF">PR048_029843</name>
</gene>
<proteinExistence type="predicted"/>
<dbReference type="EMBL" id="JARBHB010000014">
    <property type="protein sequence ID" value="KAJ8868327.1"/>
    <property type="molecule type" value="Genomic_DNA"/>
</dbReference>
<comment type="caution">
    <text evidence="2">The sequence shown here is derived from an EMBL/GenBank/DDBJ whole genome shotgun (WGS) entry which is preliminary data.</text>
</comment>
<protein>
    <submittedName>
        <fullName evidence="2">Uncharacterized protein</fullName>
    </submittedName>
</protein>
<sequence length="497" mass="54863">MNPHKNYIQRVPVGCVWQATMVIPDRVTPSDKLVGLIVVHVVLNVVMFVLLIVVHVVLIGAGQAFKRRVGNLCRLYGSEVKSPSCHHDLYLFTLTANLITVVEMPDELRSPALLWFGLYLRCTSSSYSQQPVLRSVVLHSPLHFINLYKTPVFPSTFIHFPRKNVELEDANRTDAYPAEGTWSSVWRVVACDTLFTASFTIPLTKHLRKGGLVVRLLTSHTGEQGSIPGGVAPGFSHVGNLPNDAVGRRVFSGISRFPYTCIPALLLTHLTSNSSALKIPVLRAVQISLQIHLTKFITGVQDKPSPPEISLITLTAFELPDISLFPGSSRRFSHSWNHKHASCFLPNSVRVVLVSKIPSRPCRMTFVSCWRRPPHERFLLSRAATAPSNSLPPPPSHSLTPFTEGRSRVLAVAVKTLSRLIMVAADAQPKCGSAASQSASRTSPLVPHHQYVYDSCGGVLDYRHVRTLQTYDESAHFTVNNLYLSHTGVVFGSPLVL</sequence>